<sequence length="79" mass="9070">MFLTLPGSFKPFDGIYNLIIFDLLSTPLTIQISYLLYNKRTTGRRNPTLSNIYRAIFKRNSVEPYVRREVGVATVVPTT</sequence>
<dbReference type="AlphaFoldDB" id="A0AAE9F364"/>
<accession>A0AAE9F364</accession>
<dbReference type="Proteomes" id="UP000829354">
    <property type="component" value="Chromosome V"/>
</dbReference>
<name>A0AAE9F364_CAEBR</name>
<reference evidence="2 3" key="1">
    <citation type="submission" date="2022-04" db="EMBL/GenBank/DDBJ databases">
        <title>Chromosome-level reference genomes for two strains of Caenorhabditis briggsae: an improved platform for comparative genomics.</title>
        <authorList>
            <person name="Stevens L."/>
            <person name="Andersen E."/>
        </authorList>
    </citation>
    <scope>NUCLEOTIDE SEQUENCE [LARGE SCALE GENOMIC DNA]</scope>
    <source>
        <strain evidence="2">VX34</strain>
        <tissue evidence="2">Whole-organism</tissue>
    </source>
</reference>
<dbReference type="PANTHER" id="PTHR31720:SF12">
    <property type="entry name" value="SERPENTINE RECEPTOR, CLASS T-RELATED"/>
    <property type="match status" value="1"/>
</dbReference>
<organism evidence="2 3">
    <name type="scientific">Caenorhabditis briggsae</name>
    <dbReference type="NCBI Taxonomy" id="6238"/>
    <lineage>
        <taxon>Eukaryota</taxon>
        <taxon>Metazoa</taxon>
        <taxon>Ecdysozoa</taxon>
        <taxon>Nematoda</taxon>
        <taxon>Chromadorea</taxon>
        <taxon>Rhabditida</taxon>
        <taxon>Rhabditina</taxon>
        <taxon>Rhabditomorpha</taxon>
        <taxon>Rhabditoidea</taxon>
        <taxon>Rhabditidae</taxon>
        <taxon>Peloderinae</taxon>
        <taxon>Caenorhabditis</taxon>
    </lineage>
</organism>
<keyword evidence="3" id="KW-1185">Reference proteome</keyword>
<evidence type="ECO:0000313" key="2">
    <source>
        <dbReference type="EMBL" id="UMM37565.1"/>
    </source>
</evidence>
<keyword evidence="1" id="KW-1133">Transmembrane helix</keyword>
<keyword evidence="1" id="KW-0472">Membrane</keyword>
<keyword evidence="1" id="KW-0812">Transmembrane</keyword>
<protein>
    <submittedName>
        <fullName evidence="2">Uncharacterized protein</fullName>
    </submittedName>
</protein>
<feature type="transmembrane region" description="Helical" evidence="1">
    <location>
        <begin position="15"/>
        <end position="37"/>
    </location>
</feature>
<evidence type="ECO:0000313" key="3">
    <source>
        <dbReference type="Proteomes" id="UP000829354"/>
    </source>
</evidence>
<dbReference type="PANTHER" id="PTHR31720">
    <property type="entry name" value="SERPENTINE RECEPTOR, CLASS Z-RELATED"/>
    <property type="match status" value="1"/>
</dbReference>
<dbReference type="EMBL" id="CP092624">
    <property type="protein sequence ID" value="UMM37565.1"/>
    <property type="molecule type" value="Genomic_DNA"/>
</dbReference>
<proteinExistence type="predicted"/>
<gene>
    <name evidence="2" type="ORF">L5515_009293</name>
</gene>
<evidence type="ECO:0000256" key="1">
    <source>
        <dbReference type="SAM" id="Phobius"/>
    </source>
</evidence>